<proteinExistence type="predicted"/>
<sequence length="252" mass="27669">MLVTTLALLSCLSGINAHSWVEQMYVIKDGKYTGNPGYMRGYNPRGPSFTDSLNQNLVPALSSGRLRISDADPMCKSTQQTSNQTSGYPKLNASPGDMVALRYLENGHVTLPQNQIGKPGSGGTVMIYATSQPKQNEKLTDVLQWTTNGTGGDKRGQLLTVQNFDDGRCYQINSSPMSTQRQQEFPNKPAGQPSAPNEEMWCETDVQLPSNISTNSDLTLYWAWQWNTASGADPGIPNGKDEWYTSCMDVNI</sequence>
<keyword evidence="5" id="KW-1185">Reference proteome</keyword>
<feature type="compositionally biased region" description="Polar residues" evidence="1">
    <location>
        <begin position="176"/>
        <end position="185"/>
    </location>
</feature>
<feature type="signal peptide" evidence="2">
    <location>
        <begin position="1"/>
        <end position="17"/>
    </location>
</feature>
<evidence type="ECO:0000259" key="3">
    <source>
        <dbReference type="Pfam" id="PF24320"/>
    </source>
</evidence>
<evidence type="ECO:0000313" key="4">
    <source>
        <dbReference type="EMBL" id="KAF2093637.1"/>
    </source>
</evidence>
<dbReference type="InterPro" id="IPR055915">
    <property type="entry name" value="DUF7492"/>
</dbReference>
<dbReference type="AlphaFoldDB" id="A0A9P4I5P1"/>
<accession>A0A9P4I5P1</accession>
<protein>
    <recommendedName>
        <fullName evidence="3">DUF7492 domain-containing protein</fullName>
    </recommendedName>
</protein>
<reference evidence="4" key="1">
    <citation type="journal article" date="2020" name="Stud. Mycol.">
        <title>101 Dothideomycetes genomes: a test case for predicting lifestyles and emergence of pathogens.</title>
        <authorList>
            <person name="Haridas S."/>
            <person name="Albert R."/>
            <person name="Binder M."/>
            <person name="Bloem J."/>
            <person name="Labutti K."/>
            <person name="Salamov A."/>
            <person name="Andreopoulos B."/>
            <person name="Baker S."/>
            <person name="Barry K."/>
            <person name="Bills G."/>
            <person name="Bluhm B."/>
            <person name="Cannon C."/>
            <person name="Castanera R."/>
            <person name="Culley D."/>
            <person name="Daum C."/>
            <person name="Ezra D."/>
            <person name="Gonzalez J."/>
            <person name="Henrissat B."/>
            <person name="Kuo A."/>
            <person name="Liang C."/>
            <person name="Lipzen A."/>
            <person name="Lutzoni F."/>
            <person name="Magnuson J."/>
            <person name="Mondo S."/>
            <person name="Nolan M."/>
            <person name="Ohm R."/>
            <person name="Pangilinan J."/>
            <person name="Park H.-J."/>
            <person name="Ramirez L."/>
            <person name="Alfaro M."/>
            <person name="Sun H."/>
            <person name="Tritt A."/>
            <person name="Yoshinaga Y."/>
            <person name="Zwiers L.-H."/>
            <person name="Turgeon B."/>
            <person name="Goodwin S."/>
            <person name="Spatafora J."/>
            <person name="Crous P."/>
            <person name="Grigoriev I."/>
        </authorList>
    </citation>
    <scope>NUCLEOTIDE SEQUENCE</scope>
    <source>
        <strain evidence="4">CBS 133067</strain>
    </source>
</reference>
<evidence type="ECO:0000256" key="1">
    <source>
        <dbReference type="SAM" id="MobiDB-lite"/>
    </source>
</evidence>
<feature type="region of interest" description="Disordered" evidence="1">
    <location>
        <begin position="176"/>
        <end position="197"/>
    </location>
</feature>
<gene>
    <name evidence="4" type="ORF">NA57DRAFT_47848</name>
</gene>
<comment type="caution">
    <text evidence="4">The sequence shown here is derived from an EMBL/GenBank/DDBJ whole genome shotgun (WGS) entry which is preliminary data.</text>
</comment>
<name>A0A9P4I5P1_9PEZI</name>
<evidence type="ECO:0000313" key="5">
    <source>
        <dbReference type="Proteomes" id="UP000799772"/>
    </source>
</evidence>
<dbReference type="OrthoDB" id="64281at2759"/>
<keyword evidence="2" id="KW-0732">Signal</keyword>
<feature type="non-terminal residue" evidence="4">
    <location>
        <position position="252"/>
    </location>
</feature>
<feature type="domain" description="DUF7492" evidence="3">
    <location>
        <begin position="16"/>
        <end position="252"/>
    </location>
</feature>
<organism evidence="4 5">
    <name type="scientific">Rhizodiscina lignyota</name>
    <dbReference type="NCBI Taxonomy" id="1504668"/>
    <lineage>
        <taxon>Eukaryota</taxon>
        <taxon>Fungi</taxon>
        <taxon>Dikarya</taxon>
        <taxon>Ascomycota</taxon>
        <taxon>Pezizomycotina</taxon>
        <taxon>Dothideomycetes</taxon>
        <taxon>Pleosporomycetidae</taxon>
        <taxon>Aulographales</taxon>
        <taxon>Rhizodiscinaceae</taxon>
        <taxon>Rhizodiscina</taxon>
    </lineage>
</organism>
<dbReference type="Pfam" id="PF24320">
    <property type="entry name" value="DUF7492"/>
    <property type="match status" value="1"/>
</dbReference>
<feature type="chain" id="PRO_5040210043" description="DUF7492 domain-containing protein" evidence="2">
    <location>
        <begin position="18"/>
        <end position="252"/>
    </location>
</feature>
<dbReference type="EMBL" id="ML978137">
    <property type="protein sequence ID" value="KAF2093637.1"/>
    <property type="molecule type" value="Genomic_DNA"/>
</dbReference>
<dbReference type="Proteomes" id="UP000799772">
    <property type="component" value="Unassembled WGS sequence"/>
</dbReference>
<evidence type="ECO:0000256" key="2">
    <source>
        <dbReference type="SAM" id="SignalP"/>
    </source>
</evidence>